<protein>
    <submittedName>
        <fullName evidence="2">Uncharacterized protein</fullName>
    </submittedName>
</protein>
<name>A0AAV4B7K5_9GAST</name>
<dbReference type="Proteomes" id="UP000735302">
    <property type="component" value="Unassembled WGS sequence"/>
</dbReference>
<keyword evidence="3" id="KW-1185">Reference proteome</keyword>
<reference evidence="2 3" key="1">
    <citation type="journal article" date="2021" name="Elife">
        <title>Chloroplast acquisition without the gene transfer in kleptoplastic sea slugs, Plakobranchus ocellatus.</title>
        <authorList>
            <person name="Maeda T."/>
            <person name="Takahashi S."/>
            <person name="Yoshida T."/>
            <person name="Shimamura S."/>
            <person name="Takaki Y."/>
            <person name="Nagai Y."/>
            <person name="Toyoda A."/>
            <person name="Suzuki Y."/>
            <person name="Arimoto A."/>
            <person name="Ishii H."/>
            <person name="Satoh N."/>
            <person name="Nishiyama T."/>
            <person name="Hasebe M."/>
            <person name="Maruyama T."/>
            <person name="Minagawa J."/>
            <person name="Obokata J."/>
            <person name="Shigenobu S."/>
        </authorList>
    </citation>
    <scope>NUCLEOTIDE SEQUENCE [LARGE SCALE GENOMIC DNA]</scope>
</reference>
<dbReference type="AlphaFoldDB" id="A0AAV4B7K5"/>
<feature type="region of interest" description="Disordered" evidence="1">
    <location>
        <begin position="86"/>
        <end position="162"/>
    </location>
</feature>
<feature type="region of interest" description="Disordered" evidence="1">
    <location>
        <begin position="1"/>
        <end position="68"/>
    </location>
</feature>
<evidence type="ECO:0000256" key="1">
    <source>
        <dbReference type="SAM" id="MobiDB-lite"/>
    </source>
</evidence>
<accession>A0AAV4B7K5</accession>
<feature type="compositionally biased region" description="Basic residues" evidence="1">
    <location>
        <begin position="29"/>
        <end position="38"/>
    </location>
</feature>
<proteinExistence type="predicted"/>
<sequence>MLVRSRLSFERSQQRSPRMAAEVAFLPRPRGKQPRRILRLSIPREQQKLRHQPSAGPKSRKDRRPPGNHFIVLRLWPWNLRRLYPESGGIPPPPASRGPLPPLWSTLSPPPNPNPPPHPTPRPRRRNRKDLHLPPVLTKGVKPTKKIEGLAGQPKGELPSNK</sequence>
<feature type="compositionally biased region" description="Pro residues" evidence="1">
    <location>
        <begin position="90"/>
        <end position="120"/>
    </location>
</feature>
<organism evidence="2 3">
    <name type="scientific">Plakobranchus ocellatus</name>
    <dbReference type="NCBI Taxonomy" id="259542"/>
    <lineage>
        <taxon>Eukaryota</taxon>
        <taxon>Metazoa</taxon>
        <taxon>Spiralia</taxon>
        <taxon>Lophotrochozoa</taxon>
        <taxon>Mollusca</taxon>
        <taxon>Gastropoda</taxon>
        <taxon>Heterobranchia</taxon>
        <taxon>Euthyneura</taxon>
        <taxon>Panpulmonata</taxon>
        <taxon>Sacoglossa</taxon>
        <taxon>Placobranchoidea</taxon>
        <taxon>Plakobranchidae</taxon>
        <taxon>Plakobranchus</taxon>
    </lineage>
</organism>
<comment type="caution">
    <text evidence="2">The sequence shown here is derived from an EMBL/GenBank/DDBJ whole genome shotgun (WGS) entry which is preliminary data.</text>
</comment>
<evidence type="ECO:0000313" key="2">
    <source>
        <dbReference type="EMBL" id="GFO15147.1"/>
    </source>
</evidence>
<gene>
    <name evidence="2" type="ORF">PoB_004165200</name>
</gene>
<dbReference type="EMBL" id="BLXT01004603">
    <property type="protein sequence ID" value="GFO15147.1"/>
    <property type="molecule type" value="Genomic_DNA"/>
</dbReference>
<evidence type="ECO:0000313" key="3">
    <source>
        <dbReference type="Proteomes" id="UP000735302"/>
    </source>
</evidence>